<sequence length="227" mass="24242">MKVLELDHVSMEFPDGDGVVMALDDVSFTVDGGEFVAVTGPSGSGKSTLLAVAGLLLTPTSGRVLLDGREVTGKRRSTRTDLRRNRIGFVFQQPHLLGSLTAREQLEMVARLSGDRSAAAKKRALSLLDEVGLSAVADRRPAALSGGQRQRVGIARALMNQPQLLLVDEPTSALDHDRGLAIIDLLRGLTVERGVGTVVVTHDLATLGEHDEVVRIVDGRISEPVAR</sequence>
<dbReference type="InterPro" id="IPR027417">
    <property type="entry name" value="P-loop_NTPase"/>
</dbReference>
<keyword evidence="3 5" id="KW-0067">ATP-binding</keyword>
<dbReference type="InterPro" id="IPR015854">
    <property type="entry name" value="ABC_transpr_LolD-like"/>
</dbReference>
<dbReference type="InterPro" id="IPR017871">
    <property type="entry name" value="ABC_transporter-like_CS"/>
</dbReference>
<dbReference type="PANTHER" id="PTHR24220:SF685">
    <property type="entry name" value="ABC TRANSPORTER RELATED"/>
    <property type="match status" value="1"/>
</dbReference>
<evidence type="ECO:0000259" key="4">
    <source>
        <dbReference type="PROSITE" id="PS50893"/>
    </source>
</evidence>
<dbReference type="EMBL" id="QTUA01000001">
    <property type="protein sequence ID" value="REF29207.1"/>
    <property type="molecule type" value="Genomic_DNA"/>
</dbReference>
<dbReference type="PROSITE" id="PS50893">
    <property type="entry name" value="ABC_TRANSPORTER_2"/>
    <property type="match status" value="1"/>
</dbReference>
<dbReference type="Gene3D" id="3.40.50.300">
    <property type="entry name" value="P-loop containing nucleotide triphosphate hydrolases"/>
    <property type="match status" value="1"/>
</dbReference>
<keyword evidence="6" id="KW-1185">Reference proteome</keyword>
<evidence type="ECO:0000256" key="1">
    <source>
        <dbReference type="ARBA" id="ARBA00022448"/>
    </source>
</evidence>
<dbReference type="InterPro" id="IPR017911">
    <property type="entry name" value="MacB-like_ATP-bd"/>
</dbReference>
<evidence type="ECO:0000313" key="5">
    <source>
        <dbReference type="EMBL" id="REF29207.1"/>
    </source>
</evidence>
<dbReference type="CDD" id="cd03255">
    <property type="entry name" value="ABC_MJ0796_LolCDE_FtsE"/>
    <property type="match status" value="1"/>
</dbReference>
<dbReference type="SMART" id="SM00382">
    <property type="entry name" value="AAA"/>
    <property type="match status" value="1"/>
</dbReference>
<dbReference type="InterPro" id="IPR003439">
    <property type="entry name" value="ABC_transporter-like_ATP-bd"/>
</dbReference>
<comment type="caution">
    <text evidence="5">The sequence shown here is derived from an EMBL/GenBank/DDBJ whole genome shotgun (WGS) entry which is preliminary data.</text>
</comment>
<dbReference type="AlphaFoldDB" id="A0A3D9UIS8"/>
<dbReference type="Pfam" id="PF00005">
    <property type="entry name" value="ABC_tran"/>
    <property type="match status" value="1"/>
</dbReference>
<reference evidence="5 6" key="1">
    <citation type="submission" date="2018-08" db="EMBL/GenBank/DDBJ databases">
        <title>Sequencing the genomes of 1000 actinobacteria strains.</title>
        <authorList>
            <person name="Klenk H.-P."/>
        </authorList>
    </citation>
    <scope>NUCLEOTIDE SEQUENCE [LARGE SCALE GENOMIC DNA]</scope>
    <source>
        <strain evidence="5 6">DSM 22967</strain>
    </source>
</reference>
<evidence type="ECO:0000256" key="3">
    <source>
        <dbReference type="ARBA" id="ARBA00022840"/>
    </source>
</evidence>
<protein>
    <submittedName>
        <fullName evidence="5">Putative ABC transport system ATP-binding protein</fullName>
    </submittedName>
</protein>
<dbReference type="Proteomes" id="UP000256253">
    <property type="component" value="Unassembled WGS sequence"/>
</dbReference>
<evidence type="ECO:0000313" key="6">
    <source>
        <dbReference type="Proteomes" id="UP000256253"/>
    </source>
</evidence>
<keyword evidence="2" id="KW-0547">Nucleotide-binding</keyword>
<dbReference type="OrthoDB" id="9802264at2"/>
<name>A0A3D9UIS8_9MICO</name>
<keyword evidence="1" id="KW-0813">Transport</keyword>
<dbReference type="RefSeq" id="WP_115921345.1">
    <property type="nucleotide sequence ID" value="NZ_QTUA01000001.1"/>
</dbReference>
<dbReference type="PROSITE" id="PS00211">
    <property type="entry name" value="ABC_TRANSPORTER_1"/>
    <property type="match status" value="1"/>
</dbReference>
<accession>A0A3D9UIS8</accession>
<dbReference type="InterPro" id="IPR003593">
    <property type="entry name" value="AAA+_ATPase"/>
</dbReference>
<dbReference type="SUPFAM" id="SSF52540">
    <property type="entry name" value="P-loop containing nucleoside triphosphate hydrolases"/>
    <property type="match status" value="1"/>
</dbReference>
<dbReference type="GO" id="GO:0022857">
    <property type="term" value="F:transmembrane transporter activity"/>
    <property type="evidence" value="ECO:0007669"/>
    <property type="project" value="TreeGrafter"/>
</dbReference>
<dbReference type="GO" id="GO:0016887">
    <property type="term" value="F:ATP hydrolysis activity"/>
    <property type="evidence" value="ECO:0007669"/>
    <property type="project" value="InterPro"/>
</dbReference>
<evidence type="ECO:0000256" key="2">
    <source>
        <dbReference type="ARBA" id="ARBA00022741"/>
    </source>
</evidence>
<feature type="domain" description="ABC transporter" evidence="4">
    <location>
        <begin position="4"/>
        <end position="225"/>
    </location>
</feature>
<organism evidence="5 6">
    <name type="scientific">Calidifontibacter indicus</name>
    <dbReference type="NCBI Taxonomy" id="419650"/>
    <lineage>
        <taxon>Bacteria</taxon>
        <taxon>Bacillati</taxon>
        <taxon>Actinomycetota</taxon>
        <taxon>Actinomycetes</taxon>
        <taxon>Micrococcales</taxon>
        <taxon>Dermacoccaceae</taxon>
        <taxon>Calidifontibacter</taxon>
    </lineage>
</organism>
<gene>
    <name evidence="5" type="ORF">DFJ65_0141</name>
</gene>
<proteinExistence type="predicted"/>
<dbReference type="PANTHER" id="PTHR24220">
    <property type="entry name" value="IMPORT ATP-BINDING PROTEIN"/>
    <property type="match status" value="1"/>
</dbReference>
<dbReference type="GO" id="GO:0005886">
    <property type="term" value="C:plasma membrane"/>
    <property type="evidence" value="ECO:0007669"/>
    <property type="project" value="TreeGrafter"/>
</dbReference>
<dbReference type="GO" id="GO:0005524">
    <property type="term" value="F:ATP binding"/>
    <property type="evidence" value="ECO:0007669"/>
    <property type="project" value="UniProtKB-KW"/>
</dbReference>